<evidence type="ECO:0000313" key="6">
    <source>
        <dbReference type="EMBL" id="AXF77942.1"/>
    </source>
</evidence>
<reference evidence="6 7" key="1">
    <citation type="submission" date="2016-01" db="EMBL/GenBank/DDBJ databases">
        <authorList>
            <person name="Oliw E.H."/>
        </authorList>
    </citation>
    <scope>NUCLEOTIDE SEQUENCE [LARGE SCALE GENOMIC DNA]</scope>
    <source>
        <strain evidence="6 7">MDcuke</strain>
    </source>
</reference>
<comment type="subcellular location">
    <subcellularLocation>
        <location evidence="1">Membrane</location>
        <topology evidence="1">Multi-pass membrane protein</topology>
    </subcellularLocation>
</comment>
<evidence type="ECO:0000256" key="4">
    <source>
        <dbReference type="ARBA" id="ARBA00023136"/>
    </source>
</evidence>
<protein>
    <submittedName>
        <fullName evidence="6">Uncharacterized protein</fullName>
    </submittedName>
</protein>
<dbReference type="Proteomes" id="UP000264980">
    <property type="component" value="Chromosome"/>
</dbReference>
<feature type="transmembrane region" description="Helical" evidence="5">
    <location>
        <begin position="63"/>
        <end position="82"/>
    </location>
</feature>
<feature type="transmembrane region" description="Helical" evidence="5">
    <location>
        <begin position="33"/>
        <end position="57"/>
    </location>
</feature>
<proteinExistence type="predicted"/>
<keyword evidence="4 5" id="KW-0472">Membrane</keyword>
<dbReference type="EMBL" id="CP013970">
    <property type="protein sequence ID" value="AXF77942.1"/>
    <property type="molecule type" value="Genomic_DNA"/>
</dbReference>
<name>A0A345CWX5_9GAMM</name>
<gene>
    <name evidence="6" type="ORF">AV903_21055</name>
</gene>
<sequence length="94" mass="11086">MNGLSIGVRCLFATLLIYCLNKRLYRCWHRLIFMPLVMTTRVLVALLVIAHISWQHYISESRWLLWLPGPATLAFAVPVYTFRKGTGSLRFMWW</sequence>
<evidence type="ECO:0000256" key="1">
    <source>
        <dbReference type="ARBA" id="ARBA00004141"/>
    </source>
</evidence>
<evidence type="ECO:0000256" key="5">
    <source>
        <dbReference type="SAM" id="Phobius"/>
    </source>
</evidence>
<evidence type="ECO:0000256" key="2">
    <source>
        <dbReference type="ARBA" id="ARBA00022692"/>
    </source>
</evidence>
<dbReference type="InterPro" id="IPR007300">
    <property type="entry name" value="CidB/LrgB"/>
</dbReference>
<organism evidence="6 7">
    <name type="scientific">Erwinia tracheiphila</name>
    <dbReference type="NCBI Taxonomy" id="65700"/>
    <lineage>
        <taxon>Bacteria</taxon>
        <taxon>Pseudomonadati</taxon>
        <taxon>Pseudomonadota</taxon>
        <taxon>Gammaproteobacteria</taxon>
        <taxon>Enterobacterales</taxon>
        <taxon>Erwiniaceae</taxon>
        <taxon>Erwinia</taxon>
    </lineage>
</organism>
<keyword evidence="2 5" id="KW-0812">Transmembrane</keyword>
<dbReference type="GO" id="GO:0016020">
    <property type="term" value="C:membrane"/>
    <property type="evidence" value="ECO:0007669"/>
    <property type="project" value="UniProtKB-SubCell"/>
</dbReference>
<evidence type="ECO:0000313" key="7">
    <source>
        <dbReference type="Proteomes" id="UP000264980"/>
    </source>
</evidence>
<dbReference type="AlphaFoldDB" id="A0A345CWX5"/>
<accession>A0A345CWX5</accession>
<keyword evidence="3 5" id="KW-1133">Transmembrane helix</keyword>
<dbReference type="Pfam" id="PF04172">
    <property type="entry name" value="LrgB"/>
    <property type="match status" value="1"/>
</dbReference>
<evidence type="ECO:0000256" key="3">
    <source>
        <dbReference type="ARBA" id="ARBA00022989"/>
    </source>
</evidence>